<feature type="chain" id="PRO_5013190001" evidence="1">
    <location>
        <begin position="25"/>
        <end position="102"/>
    </location>
</feature>
<dbReference type="AlphaFoldDB" id="A0A239JNG9"/>
<keyword evidence="1" id="KW-0732">Signal</keyword>
<dbReference type="RefSeq" id="WP_089408729.1">
    <property type="nucleotide sequence ID" value="NZ_FZOU01000004.1"/>
</dbReference>
<accession>A0A239JNG9</accession>
<evidence type="ECO:0000256" key="1">
    <source>
        <dbReference type="SAM" id="SignalP"/>
    </source>
</evidence>
<gene>
    <name evidence="2" type="ORF">SAMN05421770_10455</name>
</gene>
<dbReference type="EMBL" id="FZOU01000004">
    <property type="protein sequence ID" value="SNT07566.1"/>
    <property type="molecule type" value="Genomic_DNA"/>
</dbReference>
<organism evidence="2 3">
    <name type="scientific">Granulicella rosea</name>
    <dbReference type="NCBI Taxonomy" id="474952"/>
    <lineage>
        <taxon>Bacteria</taxon>
        <taxon>Pseudomonadati</taxon>
        <taxon>Acidobacteriota</taxon>
        <taxon>Terriglobia</taxon>
        <taxon>Terriglobales</taxon>
        <taxon>Acidobacteriaceae</taxon>
        <taxon>Granulicella</taxon>
    </lineage>
</organism>
<evidence type="ECO:0000313" key="3">
    <source>
        <dbReference type="Proteomes" id="UP000198356"/>
    </source>
</evidence>
<dbReference type="OrthoDB" id="121499at2"/>
<proteinExistence type="predicted"/>
<evidence type="ECO:0000313" key="2">
    <source>
        <dbReference type="EMBL" id="SNT07566.1"/>
    </source>
</evidence>
<name>A0A239JNG9_9BACT</name>
<feature type="signal peptide" evidence="1">
    <location>
        <begin position="1"/>
        <end position="24"/>
    </location>
</feature>
<dbReference type="Proteomes" id="UP000198356">
    <property type="component" value="Unassembled WGS sequence"/>
</dbReference>
<dbReference type="InterPro" id="IPR024447">
    <property type="entry name" value="YXWGXW_rpt"/>
</dbReference>
<sequence length="102" mass="11630">MKNQLLIASTAVLLAVGSAVSSQAQIVVRIGPPPPRVVETVPPPPPEHRDWAWHAGYHRWDGNRYVWVPGAYERPPHPHAVWVEGHWDHRGGGYVWREGHWR</sequence>
<dbReference type="Pfam" id="PF12779">
    <property type="entry name" value="WXXGXW"/>
    <property type="match status" value="2"/>
</dbReference>
<protein>
    <submittedName>
        <fullName evidence="2">YXWGXW repeat-containing protein</fullName>
    </submittedName>
</protein>
<reference evidence="2 3" key="1">
    <citation type="submission" date="2017-06" db="EMBL/GenBank/DDBJ databases">
        <authorList>
            <person name="Kim H.J."/>
            <person name="Triplett B.A."/>
        </authorList>
    </citation>
    <scope>NUCLEOTIDE SEQUENCE [LARGE SCALE GENOMIC DNA]</scope>
    <source>
        <strain evidence="2 3">DSM 18704</strain>
    </source>
</reference>
<keyword evidence="3" id="KW-1185">Reference proteome</keyword>